<keyword evidence="3" id="KW-1185">Reference proteome</keyword>
<keyword evidence="1" id="KW-1133">Transmembrane helix</keyword>
<evidence type="ECO:0000313" key="3">
    <source>
        <dbReference type="Proteomes" id="UP000295496"/>
    </source>
</evidence>
<dbReference type="EMBL" id="SMGJ01000003">
    <property type="protein sequence ID" value="TCK69864.1"/>
    <property type="molecule type" value="Genomic_DNA"/>
</dbReference>
<keyword evidence="1" id="KW-0472">Membrane</keyword>
<proteinExistence type="predicted"/>
<accession>A0A4R1KX57</accession>
<sequence length="32" mass="3640">MVYVAWVVGVLFAVWLSVKIVIKLENKGSFDE</sequence>
<reference evidence="2 3" key="1">
    <citation type="submission" date="2019-03" db="EMBL/GenBank/DDBJ databases">
        <title>Genomic Encyclopedia of Type Strains, Phase IV (KMG-IV): sequencing the most valuable type-strain genomes for metagenomic binning, comparative biology and taxonomic classification.</title>
        <authorList>
            <person name="Goeker M."/>
        </authorList>
    </citation>
    <scope>NUCLEOTIDE SEQUENCE [LARGE SCALE GENOMIC DNA]</scope>
    <source>
        <strain evidence="2 3">DSM 10053</strain>
    </source>
</reference>
<gene>
    <name evidence="2" type="ORF">EV692_1078</name>
</gene>
<evidence type="ECO:0000256" key="1">
    <source>
        <dbReference type="SAM" id="Phobius"/>
    </source>
</evidence>
<feature type="transmembrane region" description="Helical" evidence="1">
    <location>
        <begin position="6"/>
        <end position="22"/>
    </location>
</feature>
<evidence type="ECO:0000313" key="2">
    <source>
        <dbReference type="EMBL" id="TCK69864.1"/>
    </source>
</evidence>
<protein>
    <submittedName>
        <fullName evidence="2">Membrane bound YbgT-like protein</fullName>
    </submittedName>
</protein>
<dbReference type="Proteomes" id="UP000295496">
    <property type="component" value="Unassembled WGS sequence"/>
</dbReference>
<name>A0A4R1KX57_9PAST</name>
<organism evidence="2 3">
    <name type="scientific">Lonepinella koalarum</name>
    <dbReference type="NCBI Taxonomy" id="53417"/>
    <lineage>
        <taxon>Bacteria</taxon>
        <taxon>Pseudomonadati</taxon>
        <taxon>Pseudomonadota</taxon>
        <taxon>Gammaproteobacteria</taxon>
        <taxon>Pasteurellales</taxon>
        <taxon>Pasteurellaceae</taxon>
        <taxon>Lonepinella</taxon>
    </lineage>
</organism>
<keyword evidence="1" id="KW-0812">Transmembrane</keyword>
<comment type="caution">
    <text evidence="2">The sequence shown here is derived from an EMBL/GenBank/DDBJ whole genome shotgun (WGS) entry which is preliminary data.</text>
</comment>
<dbReference type="AlphaFoldDB" id="A0A4R1KX57"/>